<dbReference type="CDD" id="cd03784">
    <property type="entry name" value="GT1_Gtf-like"/>
    <property type="match status" value="1"/>
</dbReference>
<proteinExistence type="inferred from homology"/>
<evidence type="ECO:0000256" key="6">
    <source>
        <dbReference type="ARBA" id="ARBA00047475"/>
    </source>
</evidence>
<evidence type="ECO:0000256" key="3">
    <source>
        <dbReference type="ARBA" id="ARBA00022676"/>
    </source>
</evidence>
<evidence type="ECO:0000313" key="10">
    <source>
        <dbReference type="Proteomes" id="UP001432027"/>
    </source>
</evidence>
<dbReference type="EC" id="2.4.1.17" evidence="2"/>
<reference evidence="9" key="1">
    <citation type="submission" date="2023-10" db="EMBL/GenBank/DDBJ databases">
        <title>Genome assembly of Pristionchus species.</title>
        <authorList>
            <person name="Yoshida K."/>
            <person name="Sommer R.J."/>
        </authorList>
    </citation>
    <scope>NUCLEOTIDE SEQUENCE</scope>
    <source>
        <strain evidence="9">RS0144</strain>
    </source>
</reference>
<keyword evidence="5 8" id="KW-0732">Signal</keyword>
<organism evidence="9 10">
    <name type="scientific">Pristionchus entomophagus</name>
    <dbReference type="NCBI Taxonomy" id="358040"/>
    <lineage>
        <taxon>Eukaryota</taxon>
        <taxon>Metazoa</taxon>
        <taxon>Ecdysozoa</taxon>
        <taxon>Nematoda</taxon>
        <taxon>Chromadorea</taxon>
        <taxon>Rhabditida</taxon>
        <taxon>Rhabditina</taxon>
        <taxon>Diplogasteromorpha</taxon>
        <taxon>Diplogasteroidea</taxon>
        <taxon>Neodiplogasteridae</taxon>
        <taxon>Pristionchus</taxon>
    </lineage>
</organism>
<dbReference type="Gene3D" id="3.40.50.2000">
    <property type="entry name" value="Glycogen Phosphorylase B"/>
    <property type="match status" value="2"/>
</dbReference>
<dbReference type="InterPro" id="IPR002213">
    <property type="entry name" value="UDP_glucos_trans"/>
</dbReference>
<dbReference type="PANTHER" id="PTHR48043:SF23">
    <property type="entry name" value="UDP-GLUCURONOSYLTRANSFERASE"/>
    <property type="match status" value="1"/>
</dbReference>
<dbReference type="Proteomes" id="UP001432027">
    <property type="component" value="Unassembled WGS sequence"/>
</dbReference>
<evidence type="ECO:0000313" key="9">
    <source>
        <dbReference type="EMBL" id="GMS85507.1"/>
    </source>
</evidence>
<feature type="non-terminal residue" evidence="9">
    <location>
        <position position="520"/>
    </location>
</feature>
<dbReference type="AlphaFoldDB" id="A0AAV5SRU3"/>
<sequence length="520" mass="58466">MRLHLLLTTLFLHVDCFKFLVYNPIWSQSHTKFMITLSEVLMDAGHEVLVLAPVVDTNLPGVEASRVTKVMSVPPCDASIAFSEKRRGASTSSAWESKSMIRSLQHSSRFYDVWHAQCNATMSHPGLLETLKAEHFDAAFLEPMDMCGYGIFYQIGVKSVAATMSIGSYEGNFDSTELPSFPSYVPGMMMQFGERMTFMQRAVNTLSLGIGKFLFPILELPTERLLKEQFGSDFPNLDELKRSTSLWFLNAEPLIEFPRPIIHKMIDIGGITVSSGHNPLNQKWSHIMGLRPQTVLISFGTVAKSYLMPDNYKRSILAVIKKFSSVTFIWKYEKPEDNISGNITNLIETTWVPQIDMLYDSRLSLFITHCGQGSTIEATTAGVPLIVVPIVGDQKRNAAVIDRIGTGIVLEKESLGDSEELENALRSALSSDKYRETARAVGEMIRNRPFSPRETFIRYMEFLARYGPLRKLDHHGRELNFIQYYLIDVGAFVISLTLLILLVCFTITKIVVSACLNIGK</sequence>
<comment type="catalytic activity">
    <reaction evidence="6">
        <text>glucuronate acceptor + UDP-alpha-D-glucuronate = acceptor beta-D-glucuronoside + UDP + H(+)</text>
        <dbReference type="Rhea" id="RHEA:21032"/>
        <dbReference type="ChEBI" id="CHEBI:15378"/>
        <dbReference type="ChEBI" id="CHEBI:58052"/>
        <dbReference type="ChEBI" id="CHEBI:58223"/>
        <dbReference type="ChEBI" id="CHEBI:132367"/>
        <dbReference type="ChEBI" id="CHEBI:132368"/>
        <dbReference type="EC" id="2.4.1.17"/>
    </reaction>
</comment>
<dbReference type="EMBL" id="BTSX01000002">
    <property type="protein sequence ID" value="GMS85507.1"/>
    <property type="molecule type" value="Genomic_DNA"/>
</dbReference>
<keyword evidence="7" id="KW-0812">Transmembrane</keyword>
<comment type="caution">
    <text evidence="9">The sequence shown here is derived from an EMBL/GenBank/DDBJ whole genome shotgun (WGS) entry which is preliminary data.</text>
</comment>
<comment type="similarity">
    <text evidence="1">Belongs to the UDP-glycosyltransferase family.</text>
</comment>
<feature type="signal peptide" evidence="8">
    <location>
        <begin position="1"/>
        <end position="16"/>
    </location>
</feature>
<protein>
    <recommendedName>
        <fullName evidence="2">glucuronosyltransferase</fullName>
        <ecNumber evidence="2">2.4.1.17</ecNumber>
    </recommendedName>
</protein>
<gene>
    <name evidence="9" type="ORF">PENTCL1PPCAC_7682</name>
</gene>
<dbReference type="Pfam" id="PF00201">
    <property type="entry name" value="UDPGT"/>
    <property type="match status" value="1"/>
</dbReference>
<evidence type="ECO:0000256" key="5">
    <source>
        <dbReference type="ARBA" id="ARBA00022729"/>
    </source>
</evidence>
<evidence type="ECO:0000256" key="7">
    <source>
        <dbReference type="SAM" id="Phobius"/>
    </source>
</evidence>
<evidence type="ECO:0000256" key="8">
    <source>
        <dbReference type="SAM" id="SignalP"/>
    </source>
</evidence>
<evidence type="ECO:0000256" key="1">
    <source>
        <dbReference type="ARBA" id="ARBA00009995"/>
    </source>
</evidence>
<evidence type="ECO:0000256" key="2">
    <source>
        <dbReference type="ARBA" id="ARBA00012544"/>
    </source>
</evidence>
<dbReference type="PANTHER" id="PTHR48043">
    <property type="entry name" value="EG:EG0003.4 PROTEIN-RELATED"/>
    <property type="match status" value="1"/>
</dbReference>
<feature type="transmembrane region" description="Helical" evidence="7">
    <location>
        <begin position="484"/>
        <end position="512"/>
    </location>
</feature>
<dbReference type="GO" id="GO:0015020">
    <property type="term" value="F:glucuronosyltransferase activity"/>
    <property type="evidence" value="ECO:0007669"/>
    <property type="project" value="UniProtKB-EC"/>
</dbReference>
<keyword evidence="3" id="KW-0328">Glycosyltransferase</keyword>
<accession>A0AAV5SRU3</accession>
<keyword evidence="7" id="KW-0472">Membrane</keyword>
<keyword evidence="4" id="KW-0808">Transferase</keyword>
<dbReference type="SUPFAM" id="SSF53756">
    <property type="entry name" value="UDP-Glycosyltransferase/glycogen phosphorylase"/>
    <property type="match status" value="1"/>
</dbReference>
<evidence type="ECO:0000256" key="4">
    <source>
        <dbReference type="ARBA" id="ARBA00022679"/>
    </source>
</evidence>
<feature type="chain" id="PRO_5043360804" description="glucuronosyltransferase" evidence="8">
    <location>
        <begin position="17"/>
        <end position="520"/>
    </location>
</feature>
<dbReference type="InterPro" id="IPR050271">
    <property type="entry name" value="UDP-glycosyltransferase"/>
</dbReference>
<keyword evidence="10" id="KW-1185">Reference proteome</keyword>
<keyword evidence="7" id="KW-1133">Transmembrane helix</keyword>
<name>A0AAV5SRU3_9BILA</name>
<dbReference type="FunFam" id="3.40.50.2000:FF:000201">
    <property type="entry name" value="UDP-glucuronosyltransferase"/>
    <property type="match status" value="1"/>
</dbReference>